<evidence type="ECO:0000256" key="1">
    <source>
        <dbReference type="ARBA" id="ARBA00004576"/>
    </source>
</evidence>
<dbReference type="Gene3D" id="2.140.10.30">
    <property type="entry name" value="Dipeptidylpeptidase IV, N-terminal domain"/>
    <property type="match status" value="1"/>
</dbReference>
<dbReference type="OrthoDB" id="16520at2759"/>
<dbReference type="STRING" id="45354.A0A1L0BB04"/>
<evidence type="ECO:0000259" key="15">
    <source>
        <dbReference type="Pfam" id="PF00930"/>
    </source>
</evidence>
<dbReference type="InterPro" id="IPR001375">
    <property type="entry name" value="Peptidase_S9_cat"/>
</dbReference>
<dbReference type="Pfam" id="PF00326">
    <property type="entry name" value="Peptidase_S9"/>
    <property type="match status" value="1"/>
</dbReference>
<evidence type="ECO:0000256" key="3">
    <source>
        <dbReference type="ARBA" id="ARBA00022438"/>
    </source>
</evidence>
<dbReference type="InterPro" id="IPR050278">
    <property type="entry name" value="Serine_Prot_S9B/DPPIV"/>
</dbReference>
<dbReference type="PANTHER" id="PTHR11731">
    <property type="entry name" value="PROTEASE FAMILY S9B,C DIPEPTIDYL-PEPTIDASE IV-RELATED"/>
    <property type="match status" value="1"/>
</dbReference>
<accession>A0A1L0BB04</accession>
<keyword evidence="17" id="KW-1185">Reference proteome</keyword>
<feature type="domain" description="Peptidase S9 prolyl oligopeptidase catalytic" evidence="14">
    <location>
        <begin position="626"/>
        <end position="827"/>
    </location>
</feature>
<keyword evidence="4" id="KW-0926">Vacuole</keyword>
<feature type="domain" description="Dipeptidylpeptidase IV N-terminal" evidence="15">
    <location>
        <begin position="165"/>
        <end position="530"/>
    </location>
</feature>
<dbReference type="GO" id="GO:0008239">
    <property type="term" value="F:dipeptidyl-peptidase activity"/>
    <property type="evidence" value="ECO:0007669"/>
    <property type="project" value="TreeGrafter"/>
</dbReference>
<dbReference type="GO" id="GO:0004252">
    <property type="term" value="F:serine-type endopeptidase activity"/>
    <property type="evidence" value="ECO:0007669"/>
    <property type="project" value="InterPro"/>
</dbReference>
<keyword evidence="8" id="KW-0720">Serine protease</keyword>
<dbReference type="InterPro" id="IPR002471">
    <property type="entry name" value="Pept_S9_AS"/>
</dbReference>
<dbReference type="GO" id="GO:0005774">
    <property type="term" value="C:vacuolar membrane"/>
    <property type="evidence" value="ECO:0007669"/>
    <property type="project" value="UniProtKB-SubCell"/>
</dbReference>
<evidence type="ECO:0000256" key="8">
    <source>
        <dbReference type="ARBA" id="ARBA00022825"/>
    </source>
</evidence>
<evidence type="ECO:0000256" key="7">
    <source>
        <dbReference type="ARBA" id="ARBA00022801"/>
    </source>
</evidence>
<keyword evidence="3" id="KW-0031">Aminopeptidase</keyword>
<keyword evidence="6 13" id="KW-0812">Transmembrane</keyword>
<dbReference type="InterPro" id="IPR002469">
    <property type="entry name" value="Peptidase_S9B_N"/>
</dbReference>
<reference evidence="16 17" key="1">
    <citation type="submission" date="2016-10" db="EMBL/GenBank/DDBJ databases">
        <authorList>
            <person name="de Groot N.N."/>
        </authorList>
    </citation>
    <scope>NUCLEOTIDE SEQUENCE [LARGE SCALE GENOMIC DNA]</scope>
    <source>
        <strain evidence="16 17">CBS 141442</strain>
    </source>
</reference>
<evidence type="ECO:0000259" key="14">
    <source>
        <dbReference type="Pfam" id="PF00326"/>
    </source>
</evidence>
<dbReference type="PROSITE" id="PS00708">
    <property type="entry name" value="PRO_ENDOPEP_SER"/>
    <property type="match status" value="1"/>
</dbReference>
<evidence type="ECO:0000256" key="13">
    <source>
        <dbReference type="SAM" id="Phobius"/>
    </source>
</evidence>
<gene>
    <name evidence="16" type="ORF">SAMEA4029010_CIC11G00000004571</name>
</gene>
<evidence type="ECO:0000256" key="12">
    <source>
        <dbReference type="ARBA" id="ARBA00023180"/>
    </source>
</evidence>
<dbReference type="PANTHER" id="PTHR11731:SF200">
    <property type="entry name" value="DIPEPTIDYL PEPTIDASE 10, ISOFORM B"/>
    <property type="match status" value="1"/>
</dbReference>
<keyword evidence="11 13" id="KW-0472">Membrane</keyword>
<evidence type="ECO:0000256" key="11">
    <source>
        <dbReference type="ARBA" id="ARBA00023136"/>
    </source>
</evidence>
<dbReference type="InterPro" id="IPR029058">
    <property type="entry name" value="AB_hydrolase_fold"/>
</dbReference>
<evidence type="ECO:0000256" key="4">
    <source>
        <dbReference type="ARBA" id="ARBA00022554"/>
    </source>
</evidence>
<dbReference type="AlphaFoldDB" id="A0A1L0BB04"/>
<dbReference type="SUPFAM" id="SSF53474">
    <property type="entry name" value="alpha/beta-Hydrolases"/>
    <property type="match status" value="1"/>
</dbReference>
<evidence type="ECO:0000256" key="10">
    <source>
        <dbReference type="ARBA" id="ARBA00022989"/>
    </source>
</evidence>
<dbReference type="Gene3D" id="3.40.50.1820">
    <property type="entry name" value="alpha/beta hydrolase"/>
    <property type="match status" value="1"/>
</dbReference>
<keyword evidence="5" id="KW-0645">Protease</keyword>
<keyword evidence="9" id="KW-0735">Signal-anchor</keyword>
<sequence length="831" mass="94036">MSFYLASNVYEKIDRNGVVDRNQRYRSAYFGLGLLAILVWGSAALVLSISFFIRQDGAHFTSQGSFFEDLRVFPHLQVESSREKLTFSDVRSGKFRPNFKQVQWIHSPESVTNDQGTYLLTDKVEGQTNYVVKSILDEAYHYTLYNESTFKHGGIEYTIDSLVASPDLSRAVLKTNTTKGWRHSSEALYWVLDVHTGLIDTLKSVHDKVSVTSWAPTSSSIAYVYKNDVFVKDLASGHTTQVTNDGSENIFNGKPDWVYEEEVFASDIVLWWSPQGDKITFLKFNDLSVPEFTIPYYVQSGHEDYPELVSIKYPKPGYPNPTVELVVAHVSGSKAVVHATLLDTEEIEDKLITEVLWVSDDYILVKATNRASDIKEVFLVSTEVDAKAQHIRTDHAKNSWFEVTNNAVFVPKNESLGRFADGYIDLVVHEGFNHLAYFTPPQNPHGKLLTKGQWEVLHNQVDFQKNEVIFTATLELSVQRHFYSVNLVESLSAATIQEPKRLTNGTSWYGGSFSSGSRFLLLNYLGPDVPAQTLVDLHTMTTVKVIETNLDVRDSVARYDLPKQVVSTVNLGFDKETGGDIIANSVEIFPPQFNSSLKYPVLFYVYGGPGSQMVTKEFAVGFSEVVASELNAIVVTVDGRGTGYNNHNAESRFKFCVRDQLGHYEPIDQIAAAKVWAERSYVDKERMAIWGWSYGGFLTLKTLETDTENVFSYGVAVAPVTKWKLYDSIYTERYLRTPQENPEGYQTASIEKTENFKDVTRFLIMHGSGDDNVHFQNSLRLLDEFNLGGVENFDFMVFPDSDHLIRYHNGNAVVFDRILGWLRNAFSNHYV</sequence>
<evidence type="ECO:0000256" key="6">
    <source>
        <dbReference type="ARBA" id="ARBA00022692"/>
    </source>
</evidence>
<dbReference type="GO" id="GO:0006508">
    <property type="term" value="P:proteolysis"/>
    <property type="evidence" value="ECO:0007669"/>
    <property type="project" value="UniProtKB-KW"/>
</dbReference>
<dbReference type="GO" id="GO:0005886">
    <property type="term" value="C:plasma membrane"/>
    <property type="evidence" value="ECO:0007669"/>
    <property type="project" value="TreeGrafter"/>
</dbReference>
<keyword evidence="10 13" id="KW-1133">Transmembrane helix</keyword>
<evidence type="ECO:0000256" key="5">
    <source>
        <dbReference type="ARBA" id="ARBA00022670"/>
    </source>
</evidence>
<comment type="similarity">
    <text evidence="2">Belongs to the peptidase S9B family.</text>
</comment>
<dbReference type="Proteomes" id="UP000182334">
    <property type="component" value="Chromosome I"/>
</dbReference>
<comment type="subcellular location">
    <subcellularLocation>
        <location evidence="1">Vacuole membrane</location>
        <topology evidence="1">Single-pass type II membrane protein</topology>
    </subcellularLocation>
</comment>
<proteinExistence type="inferred from homology"/>
<name>A0A1L0BB04_9ASCO</name>
<evidence type="ECO:0000256" key="2">
    <source>
        <dbReference type="ARBA" id="ARBA00006150"/>
    </source>
</evidence>
<feature type="transmembrane region" description="Helical" evidence="13">
    <location>
        <begin position="29"/>
        <end position="53"/>
    </location>
</feature>
<protein>
    <submittedName>
        <fullName evidence="16">CIC11C00000004571</fullName>
    </submittedName>
</protein>
<dbReference type="GO" id="GO:0004177">
    <property type="term" value="F:aminopeptidase activity"/>
    <property type="evidence" value="ECO:0007669"/>
    <property type="project" value="UniProtKB-KW"/>
</dbReference>
<evidence type="ECO:0000313" key="17">
    <source>
        <dbReference type="Proteomes" id="UP000182334"/>
    </source>
</evidence>
<dbReference type="EMBL" id="LT635756">
    <property type="protein sequence ID" value="SGZ46824.1"/>
    <property type="molecule type" value="Genomic_DNA"/>
</dbReference>
<organism evidence="16 17">
    <name type="scientific">Sungouiella intermedia</name>
    <dbReference type="NCBI Taxonomy" id="45354"/>
    <lineage>
        <taxon>Eukaryota</taxon>
        <taxon>Fungi</taxon>
        <taxon>Dikarya</taxon>
        <taxon>Ascomycota</taxon>
        <taxon>Saccharomycotina</taxon>
        <taxon>Pichiomycetes</taxon>
        <taxon>Metschnikowiaceae</taxon>
        <taxon>Sungouiella</taxon>
    </lineage>
</organism>
<evidence type="ECO:0000313" key="16">
    <source>
        <dbReference type="EMBL" id="SGZ46824.1"/>
    </source>
</evidence>
<evidence type="ECO:0000256" key="9">
    <source>
        <dbReference type="ARBA" id="ARBA00022968"/>
    </source>
</evidence>
<dbReference type="FunFam" id="3.40.50.1820:FF:000003">
    <property type="entry name" value="Dipeptidyl peptidase 4"/>
    <property type="match status" value="1"/>
</dbReference>
<keyword evidence="12" id="KW-0325">Glycoprotein</keyword>
<dbReference type="SUPFAM" id="SSF82171">
    <property type="entry name" value="DPP6 N-terminal domain-like"/>
    <property type="match status" value="1"/>
</dbReference>
<dbReference type="Pfam" id="PF00930">
    <property type="entry name" value="DPPIV_N"/>
    <property type="match status" value="1"/>
</dbReference>
<keyword evidence="7" id="KW-0378">Hydrolase</keyword>